<dbReference type="InterPro" id="IPR041337">
    <property type="entry name" value="hnRNP_Q_AcD"/>
</dbReference>
<protein>
    <recommendedName>
        <fullName evidence="7">RRM domain-containing protein</fullName>
    </recommendedName>
</protein>
<evidence type="ECO:0000256" key="2">
    <source>
        <dbReference type="ARBA" id="ARBA00022490"/>
    </source>
</evidence>
<dbReference type="Pfam" id="PF18360">
    <property type="entry name" value="hnRNP_Q_AcD"/>
    <property type="match status" value="1"/>
</dbReference>
<evidence type="ECO:0000256" key="6">
    <source>
        <dbReference type="SAM" id="MobiDB-lite"/>
    </source>
</evidence>
<reference evidence="8 9" key="1">
    <citation type="submission" date="2024-03" db="EMBL/GenBank/DDBJ databases">
        <title>Adaptation during the transition from Ophiocordyceps entomopathogen to insect associate is accompanied by gene loss and intensified selection.</title>
        <authorList>
            <person name="Ward C.M."/>
            <person name="Onetto C.A."/>
            <person name="Borneman A.R."/>
        </authorList>
    </citation>
    <scope>NUCLEOTIDE SEQUENCE [LARGE SCALE GENOMIC DNA]</scope>
    <source>
        <strain evidence="8">AWRI1</strain>
        <tissue evidence="8">Single Adult Female</tissue>
    </source>
</reference>
<feature type="domain" description="RRM" evidence="7">
    <location>
        <begin position="246"/>
        <end position="328"/>
    </location>
</feature>
<evidence type="ECO:0000256" key="3">
    <source>
        <dbReference type="ARBA" id="ARBA00022737"/>
    </source>
</evidence>
<gene>
    <name evidence="8" type="ORF">V9T40_004387</name>
</gene>
<dbReference type="InterPro" id="IPR035979">
    <property type="entry name" value="RBD_domain_sf"/>
</dbReference>
<dbReference type="Gene3D" id="3.30.70.330">
    <property type="match status" value="3"/>
</dbReference>
<dbReference type="GO" id="GO:0003723">
    <property type="term" value="F:RNA binding"/>
    <property type="evidence" value="ECO:0007669"/>
    <property type="project" value="UniProtKB-UniRule"/>
</dbReference>
<dbReference type="GO" id="GO:0005737">
    <property type="term" value="C:cytoplasm"/>
    <property type="evidence" value="ECO:0007669"/>
    <property type="project" value="UniProtKB-SubCell"/>
</dbReference>
<dbReference type="SUPFAM" id="SSF54928">
    <property type="entry name" value="RNA-binding domain, RBD"/>
    <property type="match status" value="2"/>
</dbReference>
<feature type="region of interest" description="Disordered" evidence="6">
    <location>
        <begin position="1"/>
        <end position="28"/>
    </location>
</feature>
<feature type="domain" description="RRM" evidence="7">
    <location>
        <begin position="165"/>
        <end position="244"/>
    </location>
</feature>
<feature type="compositionally biased region" description="Polar residues" evidence="6">
    <location>
        <begin position="1"/>
        <end position="10"/>
    </location>
</feature>
<dbReference type="InterPro" id="IPR006535">
    <property type="entry name" value="HnRNP_R/Q_splicing_fac"/>
</dbReference>
<keyword evidence="2" id="KW-0963">Cytoplasm</keyword>
<dbReference type="FunFam" id="3.30.70.330:FF:000023">
    <property type="entry name" value="Heterogeneous nuclear ribonucleoprotein q isoform"/>
    <property type="match status" value="1"/>
</dbReference>
<dbReference type="EMBL" id="JBBCAQ010000004">
    <property type="protein sequence ID" value="KAK7604114.1"/>
    <property type="molecule type" value="Genomic_DNA"/>
</dbReference>
<dbReference type="FunFam" id="3.30.70.330:FF:000213">
    <property type="entry name" value="Uncharacterized protein, isoform R"/>
    <property type="match status" value="1"/>
</dbReference>
<keyword evidence="4 5" id="KW-0694">RNA-binding</keyword>
<dbReference type="Proteomes" id="UP001367676">
    <property type="component" value="Unassembled WGS sequence"/>
</dbReference>
<dbReference type="PANTHER" id="PTHR21245">
    <property type="entry name" value="HETEROGENEOUS NUCLEAR RIBONUCLEOPROTEIN"/>
    <property type="match status" value="1"/>
</dbReference>
<dbReference type="NCBIfam" id="TIGR01648">
    <property type="entry name" value="hnRNP-R-Q"/>
    <property type="match status" value="1"/>
</dbReference>
<dbReference type="InterPro" id="IPR012677">
    <property type="entry name" value="Nucleotide-bd_a/b_plait_sf"/>
</dbReference>
<dbReference type="FunFam" id="3.30.70.330:FF:000024">
    <property type="entry name" value="Heterogeneous nuclear ribonucleoprotein q isoform"/>
    <property type="match status" value="1"/>
</dbReference>
<dbReference type="CDD" id="cd12251">
    <property type="entry name" value="RRM3_hnRNPR_like"/>
    <property type="match status" value="1"/>
</dbReference>
<evidence type="ECO:0000313" key="8">
    <source>
        <dbReference type="EMBL" id="KAK7604114.1"/>
    </source>
</evidence>
<dbReference type="AlphaFoldDB" id="A0AAN9YAD3"/>
<dbReference type="Pfam" id="PF00076">
    <property type="entry name" value="RRM_1"/>
    <property type="match status" value="3"/>
</dbReference>
<dbReference type="CDD" id="cd12250">
    <property type="entry name" value="RRM2_hnRNPR_like"/>
    <property type="match status" value="1"/>
</dbReference>
<comment type="subcellular location">
    <subcellularLocation>
        <location evidence="1">Cytoplasm</location>
    </subcellularLocation>
</comment>
<accession>A0AAN9YAD3</accession>
<evidence type="ECO:0000313" key="9">
    <source>
        <dbReference type="Proteomes" id="UP001367676"/>
    </source>
</evidence>
<dbReference type="SMART" id="SM00360">
    <property type="entry name" value="RRM"/>
    <property type="match status" value="3"/>
</dbReference>
<dbReference type="PROSITE" id="PS50102">
    <property type="entry name" value="RRM"/>
    <property type="match status" value="3"/>
</dbReference>
<evidence type="ECO:0000259" key="7">
    <source>
        <dbReference type="PROSITE" id="PS50102"/>
    </source>
</evidence>
<keyword evidence="9" id="KW-1185">Reference proteome</keyword>
<comment type="caution">
    <text evidence="8">The sequence shown here is derived from an EMBL/GenBank/DDBJ whole genome shotgun (WGS) entry which is preliminary data.</text>
</comment>
<dbReference type="CDD" id="cd12249">
    <property type="entry name" value="RRM1_hnRNPR_like"/>
    <property type="match status" value="1"/>
</dbReference>
<evidence type="ECO:0000256" key="4">
    <source>
        <dbReference type="ARBA" id="ARBA00022884"/>
    </source>
</evidence>
<evidence type="ECO:0000256" key="5">
    <source>
        <dbReference type="PROSITE-ProRule" id="PRU00176"/>
    </source>
</evidence>
<feature type="region of interest" description="Disordered" evidence="6">
    <location>
        <begin position="510"/>
        <end position="606"/>
    </location>
</feature>
<keyword evidence="3" id="KW-0677">Repeat</keyword>
<name>A0AAN9YAD3_9HEMI</name>
<feature type="domain" description="RRM" evidence="7">
    <location>
        <begin position="341"/>
        <end position="411"/>
    </location>
</feature>
<evidence type="ECO:0000256" key="1">
    <source>
        <dbReference type="ARBA" id="ARBA00004496"/>
    </source>
</evidence>
<organism evidence="8 9">
    <name type="scientific">Parthenolecanium corni</name>
    <dbReference type="NCBI Taxonomy" id="536013"/>
    <lineage>
        <taxon>Eukaryota</taxon>
        <taxon>Metazoa</taxon>
        <taxon>Ecdysozoa</taxon>
        <taxon>Arthropoda</taxon>
        <taxon>Hexapoda</taxon>
        <taxon>Insecta</taxon>
        <taxon>Pterygota</taxon>
        <taxon>Neoptera</taxon>
        <taxon>Paraneoptera</taxon>
        <taxon>Hemiptera</taxon>
        <taxon>Sternorrhyncha</taxon>
        <taxon>Coccoidea</taxon>
        <taxon>Coccidae</taxon>
        <taxon>Parthenolecanium</taxon>
    </lineage>
</organism>
<sequence>MATNGVSETQPKPEVDSGAGDAPERTPDHAKLLENGLNVKIANKLDDIFKTGKLTFEDLDTRAFEALKEFPPDGALAVLAQFVESNLDHVSNKSAYLCGMMKTYRQKLKTSAASNSLPNPPKGPDEEKIKAILERTGYSLDVTTGQRKYGGPPPDWDGAEPGPGCEVFCGKIPKEVFEDELILLFEKSGKIYDLRLMMDPMSGTNRGYAFITYTTKEEAEQAHKDLDNYEIKPGRKLKVNISVPNLRLFVGNIPKSKGKDDILQEFGKLTAGLSNAIIYSSPDDKRKNRGFCFLEYESHKAASVAKKKLGSRPIRVWNCDIIVDWADPQEEPDSETMSKVKVLYVRNLKSDFNEEKIKELFEPFGPILRIKKLKDYAFVHFEERDHAVKAMEDLNGKEVSGVPIEISLAKPPSDKKKKEEMLRAREKRMMATLHARGQLPPQGMPPGRGIRGGNARGAPPLVGPGDYDYDYDYYGYGDYRGGYNDYYDDYYGYEDYYYDYSPAPMPATRAGGRVRPAQPPVGPGRGVAARGPLGRGPMQGRAGPPGAGPRGFSGPASARLRNAKGNLPSKRKFDGGNQNQGDTKRRYQNNWGNQSSGAAGGVNGGAADAQWYQDSYTTWQ</sequence>
<proteinExistence type="predicted"/>
<dbReference type="InterPro" id="IPR000504">
    <property type="entry name" value="RRM_dom"/>
</dbReference>